<proteinExistence type="predicted"/>
<dbReference type="Proteomes" id="UP000789759">
    <property type="component" value="Unassembled WGS sequence"/>
</dbReference>
<evidence type="ECO:0000313" key="1">
    <source>
        <dbReference type="EMBL" id="CAG8838049.1"/>
    </source>
</evidence>
<reference evidence="1" key="1">
    <citation type="submission" date="2021-06" db="EMBL/GenBank/DDBJ databases">
        <authorList>
            <person name="Kallberg Y."/>
            <person name="Tangrot J."/>
            <person name="Rosling A."/>
        </authorList>
    </citation>
    <scope>NUCLEOTIDE SEQUENCE</scope>
    <source>
        <strain evidence="1">FL966</strain>
    </source>
</reference>
<dbReference type="AlphaFoldDB" id="A0A9N9PLT0"/>
<evidence type="ECO:0000313" key="2">
    <source>
        <dbReference type="Proteomes" id="UP000789759"/>
    </source>
</evidence>
<dbReference type="OrthoDB" id="2438948at2759"/>
<keyword evidence="2" id="KW-1185">Reference proteome</keyword>
<feature type="non-terminal residue" evidence="1">
    <location>
        <position position="1"/>
    </location>
</feature>
<accession>A0A9N9PLT0</accession>
<sequence>SKTEKVAQSLLDSIDQTFYITTNFLADILGNLKRLTLSFQLEHISLTEIKLQIATVIQMINESFIGTENFSPTWGYHLRTYLQTNDLASEDIPDFIQQFAIATIENLNRRFPNRKILNAFSIFDPQNLLEKESLLDYRNDEIYILANYYGKEKTSK</sequence>
<name>A0A9N9PLT0_9GLOM</name>
<comment type="caution">
    <text evidence="1">The sequence shown here is derived from an EMBL/GenBank/DDBJ whole genome shotgun (WGS) entry which is preliminary data.</text>
</comment>
<organism evidence="1 2">
    <name type="scientific">Cetraspora pellucida</name>
    <dbReference type="NCBI Taxonomy" id="1433469"/>
    <lineage>
        <taxon>Eukaryota</taxon>
        <taxon>Fungi</taxon>
        <taxon>Fungi incertae sedis</taxon>
        <taxon>Mucoromycota</taxon>
        <taxon>Glomeromycotina</taxon>
        <taxon>Glomeromycetes</taxon>
        <taxon>Diversisporales</taxon>
        <taxon>Gigasporaceae</taxon>
        <taxon>Cetraspora</taxon>
    </lineage>
</organism>
<gene>
    <name evidence="1" type="ORF">CPELLU_LOCUS21658</name>
</gene>
<feature type="non-terminal residue" evidence="1">
    <location>
        <position position="156"/>
    </location>
</feature>
<protein>
    <submittedName>
        <fullName evidence="1">15229_t:CDS:1</fullName>
    </submittedName>
</protein>
<dbReference type="EMBL" id="CAJVQA010083051">
    <property type="protein sequence ID" value="CAG8838049.1"/>
    <property type="molecule type" value="Genomic_DNA"/>
</dbReference>